<comment type="caution">
    <text evidence="4">The sequence shown here is derived from an EMBL/GenBank/DDBJ whole genome shotgun (WGS) entry which is preliminary data.</text>
</comment>
<feature type="transmembrane region" description="Helical" evidence="2">
    <location>
        <begin position="122"/>
        <end position="141"/>
    </location>
</feature>
<keyword evidence="2" id="KW-0812">Transmembrane</keyword>
<feature type="domain" description="PASTA" evidence="3">
    <location>
        <begin position="284"/>
        <end position="356"/>
    </location>
</feature>
<feature type="compositionally biased region" description="Basic and acidic residues" evidence="1">
    <location>
        <begin position="16"/>
        <end position="26"/>
    </location>
</feature>
<feature type="region of interest" description="Disordered" evidence="1">
    <location>
        <begin position="488"/>
        <end position="520"/>
    </location>
</feature>
<dbReference type="OrthoDB" id="1641593at2"/>
<dbReference type="InterPro" id="IPR005543">
    <property type="entry name" value="PASTA_dom"/>
</dbReference>
<dbReference type="EMBL" id="NGJU01000003">
    <property type="protein sequence ID" value="RST97196.1"/>
    <property type="molecule type" value="Genomic_DNA"/>
</dbReference>
<dbReference type="SMART" id="SM00740">
    <property type="entry name" value="PASTA"/>
    <property type="match status" value="4"/>
</dbReference>
<dbReference type="RefSeq" id="WP_126778380.1">
    <property type="nucleotide sequence ID" value="NZ_CP177121.1"/>
</dbReference>
<feature type="compositionally biased region" description="Basic and acidic residues" evidence="1">
    <location>
        <begin position="46"/>
        <end position="55"/>
    </location>
</feature>
<evidence type="ECO:0000313" key="4">
    <source>
        <dbReference type="EMBL" id="RST97196.1"/>
    </source>
</evidence>
<evidence type="ECO:0000256" key="1">
    <source>
        <dbReference type="SAM" id="MobiDB-lite"/>
    </source>
</evidence>
<evidence type="ECO:0000313" key="5">
    <source>
        <dbReference type="Proteomes" id="UP000287239"/>
    </source>
</evidence>
<gene>
    <name evidence="4" type="ORF">CBF35_02795</name>
</gene>
<organism evidence="4 5">
    <name type="scientific">Vagococcus salmoninarum</name>
    <dbReference type="NCBI Taxonomy" id="2739"/>
    <lineage>
        <taxon>Bacteria</taxon>
        <taxon>Bacillati</taxon>
        <taxon>Bacillota</taxon>
        <taxon>Bacilli</taxon>
        <taxon>Lactobacillales</taxon>
        <taxon>Enterococcaceae</taxon>
        <taxon>Vagococcus</taxon>
    </lineage>
</organism>
<reference evidence="4 5" key="1">
    <citation type="submission" date="2017-05" db="EMBL/GenBank/DDBJ databases">
        <title>Vagococcus spp. assemblies.</title>
        <authorList>
            <person name="Gulvik C.A."/>
        </authorList>
    </citation>
    <scope>NUCLEOTIDE SEQUENCE [LARGE SCALE GENOMIC DNA]</scope>
    <source>
        <strain evidence="4 5">NCFB 2777</strain>
    </source>
</reference>
<evidence type="ECO:0000259" key="3">
    <source>
        <dbReference type="PROSITE" id="PS51178"/>
    </source>
</evidence>
<dbReference type="CDD" id="cd06577">
    <property type="entry name" value="PASTA_pknB"/>
    <property type="match status" value="3"/>
</dbReference>
<dbReference type="Pfam" id="PF03793">
    <property type="entry name" value="PASTA"/>
    <property type="match status" value="2"/>
</dbReference>
<sequence length="520" mass="57893">MSDFLSNFDQSNYKKTLSEKKGKKTEGTTQTEETSASRKKRSQVKKSTEEVKVEVADVNEGATNEANLEAPLVDSSDGGIEDQAFIKPEDLLLEEVSEPKAPSNEEETVIDPTYKKRQQRKIIIASTLGVLAALLLFWVYYAMSHVKMPDFVGKTTVEAREWASENNVTIDLKQEYDFDKDVNVIVKQNAKAGKQVKKKSTVKLTSSLGPDPEEVIPLPDFAKMTKQTADEWVEEHKAENLSVLEEYNDKIKKGDFIKQEITNKEVKAETYKREDKAIIYFSKGKEVFEKDVEVPDFAKKAKSDVETWVKTNEIKMTYKEIDSDTIEEGGVVSQSIPKGTKVAKRDSMSVEISIGKAVTIPNFAEKNPETASTVDGLVVTVKTVFNSEIPYGQLISQSEEAGTKVKIKEPKPITVVYSAGKPYLRSYFGQLEGDLDKLFFDDYRSKGANISYTTYYVDSAETRGTVVDMGAYNQFVAMDYVVSIAISNGSKAGKPTDSPRPESGGDKEVPEETPEEDSGE</sequence>
<accession>A0A429ZTY5</accession>
<feature type="domain" description="PASTA" evidence="3">
    <location>
        <begin position="142"/>
        <end position="208"/>
    </location>
</feature>
<dbReference type="PROSITE" id="PS51178">
    <property type="entry name" value="PASTA"/>
    <property type="match status" value="2"/>
</dbReference>
<dbReference type="AlphaFoldDB" id="A0A429ZTY5"/>
<dbReference type="Proteomes" id="UP000287239">
    <property type="component" value="Unassembled WGS sequence"/>
</dbReference>
<feature type="compositionally biased region" description="Basic and acidic residues" evidence="1">
    <location>
        <begin position="497"/>
        <end position="510"/>
    </location>
</feature>
<proteinExistence type="predicted"/>
<dbReference type="GeneID" id="98567281"/>
<feature type="region of interest" description="Disordered" evidence="1">
    <location>
        <begin position="1"/>
        <end position="79"/>
    </location>
</feature>
<feature type="compositionally biased region" description="Acidic residues" evidence="1">
    <location>
        <begin position="511"/>
        <end position="520"/>
    </location>
</feature>
<protein>
    <recommendedName>
        <fullName evidence="3">PASTA domain-containing protein</fullName>
    </recommendedName>
</protein>
<keyword evidence="2" id="KW-0472">Membrane</keyword>
<name>A0A429ZTY5_9ENTE</name>
<feature type="compositionally biased region" description="Polar residues" evidence="1">
    <location>
        <begin position="1"/>
        <end position="13"/>
    </location>
</feature>
<dbReference type="Gene3D" id="3.30.10.20">
    <property type="match status" value="3"/>
</dbReference>
<evidence type="ECO:0000256" key="2">
    <source>
        <dbReference type="SAM" id="Phobius"/>
    </source>
</evidence>
<keyword evidence="2" id="KW-1133">Transmembrane helix</keyword>
<keyword evidence="5" id="KW-1185">Reference proteome</keyword>